<name>A0A0N4X8L1_HAEPC</name>
<dbReference type="AlphaFoldDB" id="A0A0N4X8L1"/>
<keyword evidence="2" id="KW-1185">Reference proteome</keyword>
<evidence type="ECO:0000313" key="2">
    <source>
        <dbReference type="Proteomes" id="UP000268014"/>
    </source>
</evidence>
<reference evidence="3" key="1">
    <citation type="submission" date="2017-02" db="UniProtKB">
        <authorList>
            <consortium name="WormBaseParasite"/>
        </authorList>
    </citation>
    <scope>IDENTIFICATION</scope>
</reference>
<reference evidence="1 2" key="2">
    <citation type="submission" date="2018-11" db="EMBL/GenBank/DDBJ databases">
        <authorList>
            <consortium name="Pathogen Informatics"/>
        </authorList>
    </citation>
    <scope>NUCLEOTIDE SEQUENCE [LARGE SCALE GENOMIC DNA]</scope>
    <source>
        <strain evidence="1 2">MHpl1</strain>
    </source>
</reference>
<proteinExistence type="predicted"/>
<gene>
    <name evidence="1" type="ORF">HPLM_LOCUS20695</name>
</gene>
<protein>
    <submittedName>
        <fullName evidence="3">AMP-binding domain-containing protein</fullName>
    </submittedName>
</protein>
<sequence length="492" mass="55098">MSFLKSIATDVQLHDAQSACVQLRIQDSPESLVLLGTNALKALGVDIRLSRVEPQDEDKAMGKTARVSGRYVIPPGAASVLLVTSPVKEGEQVFNSSDERVASGICRITENLAPLSVINRGSDSWVIRDGQPLGEWSSDTWYVPRTKDIPGDMLELNRSGSLPQAERRASLVKIFNENRKSGAMPKGLVELVMDSRRSSRTDITTIDYRCPGVMAHGEQYLACHVAVEWSNIVAEPPLPELIFHSIFELAHAVAIFRQTHVPAGWRTATIADTEYITLSPSSLGFAISFFRAQCLHLAAYSRRMLAPNVAQEKMAHPPRHSEDPFDLAKLFDEAQKWSFAHPWNKELWRELPRLKTLILLPEGFYTHVAHISSERQVAYAYTNPQSIKAEWFVGEWSAVVVSWTWTKPWELILSVVALGAELILLPGPHDDFEWGKSVDMLRDLAEETIEQRPSLAQRIKILLPRKADASNKSHPMFAIEGKTTSQPRFYTV</sequence>
<organism evidence="3">
    <name type="scientific">Haemonchus placei</name>
    <name type="common">Barber's pole worm</name>
    <dbReference type="NCBI Taxonomy" id="6290"/>
    <lineage>
        <taxon>Eukaryota</taxon>
        <taxon>Metazoa</taxon>
        <taxon>Ecdysozoa</taxon>
        <taxon>Nematoda</taxon>
        <taxon>Chromadorea</taxon>
        <taxon>Rhabditida</taxon>
        <taxon>Rhabditina</taxon>
        <taxon>Rhabditomorpha</taxon>
        <taxon>Strongyloidea</taxon>
        <taxon>Trichostrongylidae</taxon>
        <taxon>Haemonchus</taxon>
    </lineage>
</organism>
<dbReference type="OrthoDB" id="5857754at2759"/>
<evidence type="ECO:0000313" key="1">
    <source>
        <dbReference type="EMBL" id="VDO85479.1"/>
    </source>
</evidence>
<dbReference type="STRING" id="6290.A0A0N4X8L1"/>
<dbReference type="Proteomes" id="UP000268014">
    <property type="component" value="Unassembled WGS sequence"/>
</dbReference>
<dbReference type="EMBL" id="UZAF01022488">
    <property type="protein sequence ID" value="VDO85479.1"/>
    <property type="molecule type" value="Genomic_DNA"/>
</dbReference>
<dbReference type="WBParaSite" id="HPLM_0002070301-mRNA-1">
    <property type="protein sequence ID" value="HPLM_0002070301-mRNA-1"/>
    <property type="gene ID" value="HPLM_0002070301"/>
</dbReference>
<accession>A0A0N4X8L1</accession>
<evidence type="ECO:0000313" key="3">
    <source>
        <dbReference type="WBParaSite" id="HPLM_0002070301-mRNA-1"/>
    </source>
</evidence>